<comment type="pathway">
    <text evidence="8">Carbohydrate degradation; glycolysis; pyruvate from D-glyceraldehyde 3-phosphate: step 3/5.</text>
</comment>
<dbReference type="SMART" id="SM00855">
    <property type="entry name" value="PGAM"/>
    <property type="match status" value="1"/>
</dbReference>
<dbReference type="UniPathway" id="UPA00109">
    <property type="reaction ID" value="UER00186"/>
</dbReference>
<evidence type="ECO:0000256" key="8">
    <source>
        <dbReference type="RuleBase" id="RU004512"/>
    </source>
</evidence>
<dbReference type="InterPro" id="IPR001345">
    <property type="entry name" value="PG/BPGM_mutase_AS"/>
</dbReference>
<keyword evidence="4" id="KW-0413">Isomerase</keyword>
<dbReference type="InterPro" id="IPR005952">
    <property type="entry name" value="Phosphogly_mut1"/>
</dbReference>
<feature type="binding site" evidence="6">
    <location>
        <begin position="161"/>
        <end position="162"/>
    </location>
    <ligand>
        <name>substrate</name>
    </ligand>
</feature>
<dbReference type="EMBL" id="BJZT01000015">
    <property type="protein sequence ID" value="GEO99263.1"/>
    <property type="molecule type" value="Genomic_DNA"/>
</dbReference>
<evidence type="ECO:0000256" key="5">
    <source>
        <dbReference type="PIRSR" id="PIRSR613078-1"/>
    </source>
</evidence>
<evidence type="ECO:0000256" key="4">
    <source>
        <dbReference type="ARBA" id="ARBA00023235"/>
    </source>
</evidence>
<dbReference type="PANTHER" id="PTHR11931">
    <property type="entry name" value="PHOSPHOGLYCERATE MUTASE"/>
    <property type="match status" value="1"/>
</dbReference>
<evidence type="ECO:0000256" key="1">
    <source>
        <dbReference type="ARBA" id="ARBA00006717"/>
    </source>
</evidence>
<sequence>MNLGPRSLILVRHGESTANAAGAFTGRLDVPLTERGREQARAVGRRLSERELAPDRVFCSSLSRTRATAELILEVLEQRSLEPEGLDTLDERDYGVLTGLDMPAAVARWGADRVETWRRSYADGPPQGESLRDTLARITPCLLRQLLPAALRGTALVVAHGNALRAVVMAMEGLGPDAVERLEIPTGSIRIYTLAADATIEAVEFLP</sequence>
<feature type="binding site" evidence="6">
    <location>
        <begin position="118"/>
        <end position="119"/>
    </location>
    <ligand>
        <name>substrate</name>
    </ligand>
</feature>
<dbReference type="InterPro" id="IPR029033">
    <property type="entry name" value="His_PPase_superfam"/>
</dbReference>
<dbReference type="Pfam" id="PF00300">
    <property type="entry name" value="His_Phos_1"/>
    <property type="match status" value="1"/>
</dbReference>
<comment type="similarity">
    <text evidence="1">Belongs to the phosphoglycerate mutase family. BPG-dependent PGAM subfamily.</text>
</comment>
<dbReference type="OrthoDB" id="9781415at2"/>
<dbReference type="GO" id="GO:0006096">
    <property type="term" value="P:glycolytic process"/>
    <property type="evidence" value="ECO:0007669"/>
    <property type="project" value="UniProtKB-UniPathway"/>
</dbReference>
<dbReference type="CDD" id="cd07067">
    <property type="entry name" value="HP_PGM_like"/>
    <property type="match status" value="1"/>
</dbReference>
<dbReference type="PROSITE" id="PS00175">
    <property type="entry name" value="PG_MUTASE"/>
    <property type="match status" value="1"/>
</dbReference>
<gene>
    <name evidence="9" type="primary">gpmA_2</name>
    <name evidence="9" type="ORF">MHA02_16510</name>
</gene>
<feature type="active site" description="Proton donor/acceptor" evidence="5">
    <location>
        <position position="91"/>
    </location>
</feature>
<evidence type="ECO:0000313" key="10">
    <source>
        <dbReference type="Proteomes" id="UP000321258"/>
    </source>
</evidence>
<dbReference type="GO" id="GO:0004619">
    <property type="term" value="F:phosphoglycerate mutase activity"/>
    <property type="evidence" value="ECO:0007669"/>
    <property type="project" value="UniProtKB-EC"/>
</dbReference>
<keyword evidence="2" id="KW-0312">Gluconeogenesis</keyword>
<dbReference type="GO" id="GO:0006094">
    <property type="term" value="P:gluconeogenesis"/>
    <property type="evidence" value="ECO:0007669"/>
    <property type="project" value="UniProtKB-KW"/>
</dbReference>
<dbReference type="EC" id="5.4.2.11" evidence="8"/>
<dbReference type="NCBIfam" id="TIGR01258">
    <property type="entry name" value="pgm_1"/>
    <property type="match status" value="1"/>
</dbReference>
<protein>
    <recommendedName>
        <fullName evidence="8">2,3-bisphosphoglycerate-dependent phosphoglycerate mutase</fullName>
        <ecNumber evidence="8">5.4.2.11</ecNumber>
    </recommendedName>
</protein>
<dbReference type="PIRSF" id="PIRSF000709">
    <property type="entry name" value="6PFK_2-Ptase"/>
    <property type="match status" value="1"/>
</dbReference>
<evidence type="ECO:0000256" key="2">
    <source>
        <dbReference type="ARBA" id="ARBA00022432"/>
    </source>
</evidence>
<feature type="binding site" evidence="6">
    <location>
        <begin position="25"/>
        <end position="26"/>
    </location>
    <ligand>
        <name>substrate</name>
    </ligand>
</feature>
<proteinExistence type="inferred from homology"/>
<evidence type="ECO:0000256" key="6">
    <source>
        <dbReference type="PIRSR" id="PIRSR613078-2"/>
    </source>
</evidence>
<feature type="binding site" evidence="6">
    <location>
        <position position="64"/>
    </location>
    <ligand>
        <name>substrate</name>
    </ligand>
</feature>
<evidence type="ECO:0000256" key="3">
    <source>
        <dbReference type="ARBA" id="ARBA00023152"/>
    </source>
</evidence>
<keyword evidence="3" id="KW-0324">Glycolysis</keyword>
<accession>A0A512INH7</accession>
<evidence type="ECO:0000256" key="7">
    <source>
        <dbReference type="PIRSR" id="PIRSR613078-3"/>
    </source>
</evidence>
<comment type="caution">
    <text evidence="9">The sequence shown here is derived from an EMBL/GenBank/DDBJ whole genome shotgun (WGS) entry which is preliminary data.</text>
</comment>
<feature type="binding site" evidence="6">
    <location>
        <begin position="12"/>
        <end position="19"/>
    </location>
    <ligand>
        <name>substrate</name>
    </ligand>
</feature>
<dbReference type="InterPro" id="IPR013078">
    <property type="entry name" value="His_Pase_superF_clade-1"/>
</dbReference>
<feature type="site" description="Transition state stabilizer" evidence="7">
    <location>
        <position position="160"/>
    </location>
</feature>
<keyword evidence="10" id="KW-1185">Reference proteome</keyword>
<name>A0A512INH7_9HYPH</name>
<dbReference type="AlphaFoldDB" id="A0A512INH7"/>
<dbReference type="Proteomes" id="UP000321258">
    <property type="component" value="Unassembled WGS sequence"/>
</dbReference>
<feature type="active site" description="Tele-phosphohistidine intermediate" evidence="5">
    <location>
        <position position="13"/>
    </location>
</feature>
<dbReference type="RefSeq" id="WP_147078168.1">
    <property type="nucleotide sequence ID" value="NZ_BJZT01000015.1"/>
</dbReference>
<comment type="function">
    <text evidence="8">Catalyzes the interconversion of 2-phosphoglycerate and 3-phosphoglycerate.</text>
</comment>
<reference evidence="9 10" key="1">
    <citation type="submission" date="2019-07" db="EMBL/GenBank/DDBJ databases">
        <title>Whole genome shotgun sequence of Methylobacterium haplocladii NBRC 107714.</title>
        <authorList>
            <person name="Hosoyama A."/>
            <person name="Uohara A."/>
            <person name="Ohji S."/>
            <person name="Ichikawa N."/>
        </authorList>
    </citation>
    <scope>NUCLEOTIDE SEQUENCE [LARGE SCALE GENOMIC DNA]</scope>
    <source>
        <strain evidence="9 10">NBRC 107714</strain>
    </source>
</reference>
<dbReference type="Gene3D" id="3.40.50.1240">
    <property type="entry name" value="Phosphoglycerate mutase-like"/>
    <property type="match status" value="1"/>
</dbReference>
<organism evidence="9 10">
    <name type="scientific">Methylobacterium haplocladii</name>
    <dbReference type="NCBI Taxonomy" id="1176176"/>
    <lineage>
        <taxon>Bacteria</taxon>
        <taxon>Pseudomonadati</taxon>
        <taxon>Pseudomonadota</taxon>
        <taxon>Alphaproteobacteria</taxon>
        <taxon>Hyphomicrobiales</taxon>
        <taxon>Methylobacteriaceae</taxon>
        <taxon>Methylobacterium</taxon>
    </lineage>
</organism>
<evidence type="ECO:0000313" key="9">
    <source>
        <dbReference type="EMBL" id="GEO99263.1"/>
    </source>
</evidence>
<comment type="catalytic activity">
    <reaction evidence="8">
        <text>(2R)-2-phosphoglycerate = (2R)-3-phosphoglycerate</text>
        <dbReference type="Rhea" id="RHEA:15901"/>
        <dbReference type="ChEBI" id="CHEBI:58272"/>
        <dbReference type="ChEBI" id="CHEBI:58289"/>
        <dbReference type="EC" id="5.4.2.11"/>
    </reaction>
</comment>
<feature type="binding site" evidence="6">
    <location>
        <begin position="91"/>
        <end position="94"/>
    </location>
    <ligand>
        <name>substrate</name>
    </ligand>
</feature>
<dbReference type="SUPFAM" id="SSF53254">
    <property type="entry name" value="Phosphoglycerate mutase-like"/>
    <property type="match status" value="1"/>
</dbReference>